<dbReference type="Proteomes" id="UP000197361">
    <property type="component" value="Unassembled WGS sequence"/>
</dbReference>
<feature type="transmembrane region" description="Helical" evidence="1">
    <location>
        <begin position="74"/>
        <end position="92"/>
    </location>
</feature>
<dbReference type="AlphaFoldDB" id="A0A246JRG9"/>
<reference evidence="3 4" key="1">
    <citation type="journal article" date="2010" name="Int. J. Syst. Evol. Microbiol.">
        <title>Sphingopyxis bauzanensis sp. nov., a psychrophilic bacterium isolated from soil.</title>
        <authorList>
            <person name="Zhang D.C."/>
            <person name="Liu H.C."/>
            <person name="Xin Y.H."/>
            <person name="Zhou Y.G."/>
            <person name="Schinner F."/>
            <person name="Margesin R."/>
        </authorList>
    </citation>
    <scope>NUCLEOTIDE SEQUENCE [LARGE SCALE GENOMIC DNA]</scope>
    <source>
        <strain evidence="3 4">DSM 22271</strain>
    </source>
</reference>
<accession>A0A246JRG9</accession>
<dbReference type="EMBL" id="NISK01000003">
    <property type="protein sequence ID" value="OWQ95600.1"/>
    <property type="molecule type" value="Genomic_DNA"/>
</dbReference>
<dbReference type="OrthoDB" id="7391073at2"/>
<keyword evidence="1" id="KW-0472">Membrane</keyword>
<evidence type="ECO:0000313" key="3">
    <source>
        <dbReference type="EMBL" id="OWQ95600.1"/>
    </source>
</evidence>
<evidence type="ECO:0000313" key="4">
    <source>
        <dbReference type="Proteomes" id="UP000197361"/>
    </source>
</evidence>
<organism evidence="3 4">
    <name type="scientific">Sphingopyxis bauzanensis</name>
    <dbReference type="NCBI Taxonomy" id="651663"/>
    <lineage>
        <taxon>Bacteria</taxon>
        <taxon>Pseudomonadati</taxon>
        <taxon>Pseudomonadota</taxon>
        <taxon>Alphaproteobacteria</taxon>
        <taxon>Sphingomonadales</taxon>
        <taxon>Sphingomonadaceae</taxon>
        <taxon>Sphingopyxis</taxon>
    </lineage>
</organism>
<proteinExistence type="predicted"/>
<dbReference type="Pfam" id="PF10110">
    <property type="entry name" value="GPDPase_memb"/>
    <property type="match status" value="1"/>
</dbReference>
<dbReference type="InterPro" id="IPR018476">
    <property type="entry name" value="GlyceroP-diester-Pdiesterase_M"/>
</dbReference>
<feature type="transmembrane region" description="Helical" evidence="1">
    <location>
        <begin position="21"/>
        <end position="42"/>
    </location>
</feature>
<keyword evidence="4" id="KW-1185">Reference proteome</keyword>
<keyword evidence="1" id="KW-0812">Transmembrane</keyword>
<gene>
    <name evidence="3" type="ORF">CDQ92_12380</name>
</gene>
<protein>
    <recommendedName>
        <fullName evidence="2">Glycerophosphoryl diester phosphodiesterase membrane domain-containing protein</fullName>
    </recommendedName>
</protein>
<comment type="caution">
    <text evidence="3">The sequence shown here is derived from an EMBL/GenBank/DDBJ whole genome shotgun (WGS) entry which is preliminary data.</text>
</comment>
<keyword evidence="1" id="KW-1133">Transmembrane helix</keyword>
<evidence type="ECO:0000256" key="1">
    <source>
        <dbReference type="SAM" id="Phobius"/>
    </source>
</evidence>
<name>A0A246JRG9_9SPHN</name>
<dbReference type="RefSeq" id="WP_088441723.1">
    <property type="nucleotide sequence ID" value="NZ_BMMC01000002.1"/>
</dbReference>
<evidence type="ECO:0000259" key="2">
    <source>
        <dbReference type="Pfam" id="PF10110"/>
    </source>
</evidence>
<feature type="domain" description="Glycerophosphoryl diester phosphodiesterase membrane" evidence="2">
    <location>
        <begin position="124"/>
        <end position="201"/>
    </location>
</feature>
<feature type="transmembrane region" description="Helical" evidence="1">
    <location>
        <begin position="173"/>
        <end position="201"/>
    </location>
</feature>
<sequence length="248" mass="26142">MVKFDMGAAWDDSVQLLKSHTALIGTIAGVFFFLPALAVAWFGPVPIEPPAGASVEQSMAALQQTFRQMIPGQIIVALTTIVGSAAILRLWLARSGISVGEALTFGLMFFPTLFAVQFLSGLAIGLGLILLIIPGLYLVGRLTLAAPSVADRSLYNPFEALKTSWELTRNNGWAIFFFLFLVTIVIFIAAMIVGLIVGAIAGTGDGFGRMLGGVVEAGFGAIGSLVSVAISAAAYRQLATRTPTDVFQ</sequence>
<feature type="transmembrane region" description="Helical" evidence="1">
    <location>
        <begin position="104"/>
        <end position="133"/>
    </location>
</feature>
<feature type="transmembrane region" description="Helical" evidence="1">
    <location>
        <begin position="213"/>
        <end position="235"/>
    </location>
</feature>